<comment type="caution">
    <text evidence="3">The sequence shown here is derived from an EMBL/GenBank/DDBJ whole genome shotgun (WGS) entry which is preliminary data.</text>
</comment>
<name>A0A418XYW1_9GAMM</name>
<dbReference type="RefSeq" id="WP_022984895.1">
    <property type="nucleotide sequence ID" value="NZ_QYYA01000002.1"/>
</dbReference>
<reference evidence="3 4" key="1">
    <citation type="submission" date="2018-09" db="EMBL/GenBank/DDBJ databases">
        <title>Alcanivorax profundi sp. nov., isolated from 1000 m-depth seawater of the Mariana Trench.</title>
        <authorList>
            <person name="Liu J."/>
        </authorList>
    </citation>
    <scope>NUCLEOTIDE SEQUENCE [LARGE SCALE GENOMIC DNA]</scope>
    <source>
        <strain evidence="3 4">MTEO17</strain>
    </source>
</reference>
<dbReference type="Proteomes" id="UP000283734">
    <property type="component" value="Unassembled WGS sequence"/>
</dbReference>
<dbReference type="EMBL" id="QYYA01000002">
    <property type="protein sequence ID" value="RJG18208.1"/>
    <property type="molecule type" value="Genomic_DNA"/>
</dbReference>
<evidence type="ECO:0000313" key="3">
    <source>
        <dbReference type="EMBL" id="RJG18208.1"/>
    </source>
</evidence>
<feature type="coiled-coil region" evidence="1">
    <location>
        <begin position="305"/>
        <end position="332"/>
    </location>
</feature>
<keyword evidence="2" id="KW-0732">Signal</keyword>
<evidence type="ECO:0000256" key="2">
    <source>
        <dbReference type="SAM" id="SignalP"/>
    </source>
</evidence>
<dbReference type="PANTHER" id="PTHR30203">
    <property type="entry name" value="OUTER MEMBRANE CATION EFFLUX PROTEIN"/>
    <property type="match status" value="1"/>
</dbReference>
<organism evidence="3 4">
    <name type="scientific">Alcanivorax profundi</name>
    <dbReference type="NCBI Taxonomy" id="2338368"/>
    <lineage>
        <taxon>Bacteria</taxon>
        <taxon>Pseudomonadati</taxon>
        <taxon>Pseudomonadota</taxon>
        <taxon>Gammaproteobacteria</taxon>
        <taxon>Oceanospirillales</taxon>
        <taxon>Alcanivoracaceae</taxon>
        <taxon>Alcanivorax</taxon>
    </lineage>
</organism>
<feature type="signal peptide" evidence="2">
    <location>
        <begin position="1"/>
        <end position="24"/>
    </location>
</feature>
<dbReference type="OrthoDB" id="5801460at2"/>
<dbReference type="GO" id="GO:0015562">
    <property type="term" value="F:efflux transmembrane transporter activity"/>
    <property type="evidence" value="ECO:0007669"/>
    <property type="project" value="InterPro"/>
</dbReference>
<dbReference type="Gene3D" id="1.20.1600.10">
    <property type="entry name" value="Outer membrane efflux proteins (OEP)"/>
    <property type="match status" value="1"/>
</dbReference>
<evidence type="ECO:0000313" key="4">
    <source>
        <dbReference type="Proteomes" id="UP000283734"/>
    </source>
</evidence>
<evidence type="ECO:0000256" key="1">
    <source>
        <dbReference type="SAM" id="Coils"/>
    </source>
</evidence>
<accession>A0A418XYW1</accession>
<keyword evidence="4" id="KW-1185">Reference proteome</keyword>
<dbReference type="InterPro" id="IPR010131">
    <property type="entry name" value="MdtP/NodT-like"/>
</dbReference>
<keyword evidence="1" id="KW-0175">Coiled coil</keyword>
<feature type="chain" id="PRO_5019193378" evidence="2">
    <location>
        <begin position="25"/>
        <end position="410"/>
    </location>
</feature>
<sequence>MGIPTAVRTGALFILLCVQQPALASSAADWAAWVRQQVNQLPASRAIAARQEQWLADNRNAAQPLYNPALNIGYEDSVDVTKTLGVSQTLDWSGKGRALGEARQQRDAVAVLRADKARADLLAQSLRALVAYDAAHARLLAAREQERQLMALADLMRRREQAGDVGQVDARLTMLSVGQAQQALAEAEAMTTAAVTRLREVMALSSPAYPLPEDATVQGLAIRGGVDTRLAANYDLQLAEQQLALAEQGVTVADRQRNSDPTLEVRFGKEDDANLWGVDFSLPLNIFNSGKPAYQQALADSDAQRALLEKTRNDIRARLEGARDNFRQQQRRWDTWQQLAESRLDDNDTLLKRVWEQGELTTQNYLLALNQSLDTRLSGIALREAMQQAWIEWLQQSAQLDAWLTALANP</sequence>
<protein>
    <submittedName>
        <fullName evidence="3">TolC family protein</fullName>
    </submittedName>
</protein>
<dbReference type="SUPFAM" id="SSF56954">
    <property type="entry name" value="Outer membrane efflux proteins (OEP)"/>
    <property type="match status" value="1"/>
</dbReference>
<dbReference type="AlphaFoldDB" id="A0A418XYW1"/>
<gene>
    <name evidence="3" type="ORF">D4A39_06940</name>
</gene>
<dbReference type="PANTHER" id="PTHR30203:SF24">
    <property type="entry name" value="BLR4935 PROTEIN"/>
    <property type="match status" value="1"/>
</dbReference>
<proteinExistence type="predicted"/>